<comment type="caution">
    <text evidence="2">Lacks conserved residue(s) required for the propagation of feature annotation.</text>
</comment>
<dbReference type="CDD" id="cd00109">
    <property type="entry name" value="Kunitz-type"/>
    <property type="match status" value="1"/>
</dbReference>
<proteinExistence type="predicted"/>
<dbReference type="Pfam" id="PF00086">
    <property type="entry name" value="Thyroglobulin_1"/>
    <property type="match status" value="2"/>
</dbReference>
<dbReference type="SMART" id="SM00131">
    <property type="entry name" value="KU"/>
    <property type="match status" value="1"/>
</dbReference>
<dbReference type="InterPro" id="IPR000716">
    <property type="entry name" value="Thyroglobulin_1"/>
</dbReference>
<dbReference type="InterPro" id="IPR002223">
    <property type="entry name" value="Kunitz_BPTI"/>
</dbReference>
<evidence type="ECO:0000259" key="3">
    <source>
        <dbReference type="PROSITE" id="PS50279"/>
    </source>
</evidence>
<dbReference type="Gene3D" id="4.10.75.10">
    <property type="entry name" value="Elafin-like"/>
    <property type="match status" value="2"/>
</dbReference>
<dbReference type="AlphaFoldDB" id="A0A6J8ADJ3"/>
<name>A0A6J8ADJ3_MYTCO</name>
<keyword evidence="7" id="KW-1185">Reference proteome</keyword>
<dbReference type="PROSITE" id="PS51390">
    <property type="entry name" value="WAP"/>
    <property type="match status" value="2"/>
</dbReference>
<dbReference type="PROSITE" id="PS50279">
    <property type="entry name" value="BPTI_KUNITZ_2"/>
    <property type="match status" value="1"/>
</dbReference>
<dbReference type="Gene3D" id="4.10.410.10">
    <property type="entry name" value="Pancreatic trypsin inhibitor Kunitz domain"/>
    <property type="match status" value="1"/>
</dbReference>
<organism evidence="6 7">
    <name type="scientific">Mytilus coruscus</name>
    <name type="common">Sea mussel</name>
    <dbReference type="NCBI Taxonomy" id="42192"/>
    <lineage>
        <taxon>Eukaryota</taxon>
        <taxon>Metazoa</taxon>
        <taxon>Spiralia</taxon>
        <taxon>Lophotrochozoa</taxon>
        <taxon>Mollusca</taxon>
        <taxon>Bivalvia</taxon>
        <taxon>Autobranchia</taxon>
        <taxon>Pteriomorphia</taxon>
        <taxon>Mytilida</taxon>
        <taxon>Mytiloidea</taxon>
        <taxon>Mytilidae</taxon>
        <taxon>Mytilinae</taxon>
        <taxon>Mytilus</taxon>
    </lineage>
</organism>
<dbReference type="SMART" id="SM00211">
    <property type="entry name" value="TY"/>
    <property type="match status" value="2"/>
</dbReference>
<evidence type="ECO:0000313" key="7">
    <source>
        <dbReference type="Proteomes" id="UP000507470"/>
    </source>
</evidence>
<dbReference type="SUPFAM" id="SSF57256">
    <property type="entry name" value="Elafin-like"/>
    <property type="match status" value="2"/>
</dbReference>
<protein>
    <submittedName>
        <fullName evidence="6">Uncharacterized protein</fullName>
    </submittedName>
</protein>
<dbReference type="Pfam" id="PF00014">
    <property type="entry name" value="Kunitz_BPTI"/>
    <property type="match status" value="1"/>
</dbReference>
<feature type="disulfide bond" evidence="2">
    <location>
        <begin position="25"/>
        <end position="32"/>
    </location>
</feature>
<dbReference type="InterPro" id="IPR051388">
    <property type="entry name" value="Serpin_venom_toxin"/>
</dbReference>
<dbReference type="SUPFAM" id="SSF57610">
    <property type="entry name" value="Thyroglobulin type-1 domain"/>
    <property type="match status" value="2"/>
</dbReference>
<dbReference type="PROSITE" id="PS51162">
    <property type="entry name" value="THYROGLOBULIN_1_2"/>
    <property type="match status" value="2"/>
</dbReference>
<dbReference type="CDD" id="cd00191">
    <property type="entry name" value="TY"/>
    <property type="match status" value="1"/>
</dbReference>
<keyword evidence="1 2" id="KW-1015">Disulfide bond</keyword>
<feature type="domain" description="WAP" evidence="5">
    <location>
        <begin position="55"/>
        <end position="104"/>
    </location>
</feature>
<evidence type="ECO:0000259" key="4">
    <source>
        <dbReference type="PROSITE" id="PS51162"/>
    </source>
</evidence>
<feature type="domain" description="WAP" evidence="5">
    <location>
        <begin position="284"/>
        <end position="333"/>
    </location>
</feature>
<feature type="domain" description="Thyroglobulin type-1" evidence="4">
    <location>
        <begin position="2"/>
        <end position="53"/>
    </location>
</feature>
<dbReference type="InterPro" id="IPR008197">
    <property type="entry name" value="WAP_dom"/>
</dbReference>
<feature type="domain" description="BPTI/Kunitz inhibitor" evidence="3">
    <location>
        <begin position="341"/>
        <end position="394"/>
    </location>
</feature>
<reference evidence="6 7" key="1">
    <citation type="submission" date="2020-06" db="EMBL/GenBank/DDBJ databases">
        <authorList>
            <person name="Li R."/>
            <person name="Bekaert M."/>
        </authorList>
    </citation>
    <scope>NUCLEOTIDE SEQUENCE [LARGE SCALE GENOMIC DNA]</scope>
    <source>
        <strain evidence="7">wild</strain>
    </source>
</reference>
<dbReference type="InterPro" id="IPR036857">
    <property type="entry name" value="Thyroglobulin_1_sf"/>
</dbReference>
<dbReference type="InterPro" id="IPR036880">
    <property type="entry name" value="Kunitz_BPTI_sf"/>
</dbReference>
<dbReference type="OrthoDB" id="5950222at2759"/>
<dbReference type="SMART" id="SM00217">
    <property type="entry name" value="WAP"/>
    <property type="match status" value="2"/>
</dbReference>
<evidence type="ECO:0000256" key="2">
    <source>
        <dbReference type="PROSITE-ProRule" id="PRU00500"/>
    </source>
</evidence>
<feature type="disulfide bond" evidence="2">
    <location>
        <begin position="505"/>
        <end position="525"/>
    </location>
</feature>
<gene>
    <name evidence="6" type="ORF">MCOR_6099</name>
</gene>
<dbReference type="Proteomes" id="UP000507470">
    <property type="component" value="Unassembled WGS sequence"/>
</dbReference>
<dbReference type="GO" id="GO:0005576">
    <property type="term" value="C:extracellular region"/>
    <property type="evidence" value="ECO:0007669"/>
    <property type="project" value="InterPro"/>
</dbReference>
<dbReference type="SUPFAM" id="SSF57362">
    <property type="entry name" value="BPTI-like"/>
    <property type="match status" value="1"/>
</dbReference>
<evidence type="ECO:0000256" key="1">
    <source>
        <dbReference type="ARBA" id="ARBA00023157"/>
    </source>
</evidence>
<dbReference type="PANTHER" id="PTHR46751:SF1">
    <property type="entry name" value="WAP FOUR-DISULFIDE CORE DOMAIN PROTEIN 6A"/>
    <property type="match status" value="1"/>
</dbReference>
<evidence type="ECO:0000259" key="5">
    <source>
        <dbReference type="PROSITE" id="PS51390"/>
    </source>
</evidence>
<evidence type="ECO:0000313" key="6">
    <source>
        <dbReference type="EMBL" id="CAC5365407.1"/>
    </source>
</evidence>
<sequence>MPLKCKLHFIFNRCDSDGQFQKKQCLDSHGICWCVHSNGTKIKDSDVRGNPDCSKATRSGSCPSPSQWTMMDLLDDGCMSDDDCSGPDDKCCFNGLGYQCVPPDGMLTTERDKRSLPTPGCSNGKMMKCCAIDLCLHSVCPNNPQAVCRINPCNDCSTEFYDQMNRKVDSCFDGISKCERMQYGMLGKAVPMLYWADTTNPPYLQSKGPSGNLMLGVVSPYWADTTNPPHLQSYNSNFNLPQDSKQKQGSSTWLDIMFLLQKITNDNDDTAPLPGGSGAGDDMFQSKKGSFVCPVILPTTAGICQQECNSDVDCVSGKMCCYNGCANTCQNPVQVMSDEVCKLPPISGECISQKYVNRTYFNQATGKCETFRYRNGCHGNDNNFLTNEACVRGCIPGIPDLCISSPDPGMCEDVNSLFMVVVMATEINSPLKSCYVSCGTSLNLPSVCQKLSCQENAVCLAYNDTYAECLMKTDILPELNYYVADCDTIDGTFITEQCAGTVCWCVDVQSGAYIEDTLRIGHAQCNTSVDNNLTDSKPYVLKKIYFVQPYKNFEIQKYKSNRS</sequence>
<dbReference type="InterPro" id="IPR036645">
    <property type="entry name" value="Elafin-like_sf"/>
</dbReference>
<dbReference type="EMBL" id="CACVKT020001120">
    <property type="protein sequence ID" value="CAC5365407.1"/>
    <property type="molecule type" value="Genomic_DNA"/>
</dbReference>
<dbReference type="Gene3D" id="4.10.800.10">
    <property type="entry name" value="Thyroglobulin type-1"/>
    <property type="match status" value="2"/>
</dbReference>
<dbReference type="PANTHER" id="PTHR46751">
    <property type="entry name" value="EPPIN"/>
    <property type="match status" value="1"/>
</dbReference>
<accession>A0A6J8ADJ3</accession>
<feature type="domain" description="Thyroglobulin type-1" evidence="4">
    <location>
        <begin position="466"/>
        <end position="525"/>
    </location>
</feature>
<dbReference type="Pfam" id="PF00095">
    <property type="entry name" value="WAP"/>
    <property type="match status" value="2"/>
</dbReference>
<dbReference type="GO" id="GO:0004867">
    <property type="term" value="F:serine-type endopeptidase inhibitor activity"/>
    <property type="evidence" value="ECO:0007669"/>
    <property type="project" value="InterPro"/>
</dbReference>